<protein>
    <submittedName>
        <fullName evidence="3">FAD-binding oxidoreductase</fullName>
    </submittedName>
</protein>
<dbReference type="Proteomes" id="UP000281094">
    <property type="component" value="Unassembled WGS sequence"/>
</dbReference>
<dbReference type="SUPFAM" id="SSF51905">
    <property type="entry name" value="FAD/NAD(P)-binding domain"/>
    <property type="match status" value="1"/>
</dbReference>
<dbReference type="EMBL" id="RCWN01000001">
    <property type="protein sequence ID" value="RLQ87730.1"/>
    <property type="molecule type" value="Genomic_DNA"/>
</dbReference>
<dbReference type="PANTHER" id="PTHR13847:SF289">
    <property type="entry name" value="GLYCINE OXIDASE"/>
    <property type="match status" value="1"/>
</dbReference>
<feature type="domain" description="FAD dependent oxidoreductase" evidence="2">
    <location>
        <begin position="52"/>
        <end position="398"/>
    </location>
</feature>
<sequence>MNFLMFLRRMFVTRIEKGHETALDAWGALCGALHTRTTEGRQTIAEKNGTFDLAIIGGGIVGLWAARFASEQGLSVILIERDHIGAGASGGVLGALMPHQPHPWNLKKQKQFDALVELGSLCAVLESETGLATGYRRAGRLMPIATEEQRERQTHWSGAAAQNWRSDAGVAWRVEQTEAPDGLLSASATRFGYAFDNLSAIVSPRKLLAALRASVEPSVTILEGCEAGQWSSAGEVLKTSSGEIGVKRILVSAGANSTSALHALGLDRTATPHIVGIKGQGALIRPADPVPEDMPMIYGDGLYLVPHADGTIGLGSTTEKSWQHAFETDGKLDELLGKAKTLCPWLEGATVLERWAHLRPKGPTANPLVERVREYAVVASGGYKTGLAFAPTMAREAIAMLV</sequence>
<gene>
    <name evidence="3" type="ORF">D8780_05430</name>
</gene>
<keyword evidence="1" id="KW-0560">Oxidoreductase</keyword>
<reference evidence="3 4" key="1">
    <citation type="submission" date="2018-10" db="EMBL/GenBank/DDBJ databases">
        <title>Notoacmeibacter sp. M2BS9Y-3-1, whole genome shotgun sequence.</title>
        <authorList>
            <person name="Tuo L."/>
        </authorList>
    </citation>
    <scope>NUCLEOTIDE SEQUENCE [LARGE SCALE GENOMIC DNA]</scope>
    <source>
        <strain evidence="3 4">M2BS9Y-3-1</strain>
    </source>
</reference>
<accession>A0A3L7JB66</accession>
<keyword evidence="4" id="KW-1185">Reference proteome</keyword>
<dbReference type="InterPro" id="IPR036188">
    <property type="entry name" value="FAD/NAD-bd_sf"/>
</dbReference>
<dbReference type="GO" id="GO:0016491">
    <property type="term" value="F:oxidoreductase activity"/>
    <property type="evidence" value="ECO:0007669"/>
    <property type="project" value="UniProtKB-KW"/>
</dbReference>
<comment type="caution">
    <text evidence="3">The sequence shown here is derived from an EMBL/GenBank/DDBJ whole genome shotgun (WGS) entry which is preliminary data.</text>
</comment>
<dbReference type="GO" id="GO:0005737">
    <property type="term" value="C:cytoplasm"/>
    <property type="evidence" value="ECO:0007669"/>
    <property type="project" value="TreeGrafter"/>
</dbReference>
<dbReference type="Gene3D" id="3.50.50.60">
    <property type="entry name" value="FAD/NAD(P)-binding domain"/>
    <property type="match status" value="1"/>
</dbReference>
<organism evidence="3 4">
    <name type="scientific">Notoacmeibacter ruber</name>
    <dbReference type="NCBI Taxonomy" id="2670375"/>
    <lineage>
        <taxon>Bacteria</taxon>
        <taxon>Pseudomonadati</taxon>
        <taxon>Pseudomonadota</taxon>
        <taxon>Alphaproteobacteria</taxon>
        <taxon>Hyphomicrobiales</taxon>
        <taxon>Notoacmeibacteraceae</taxon>
        <taxon>Notoacmeibacter</taxon>
    </lineage>
</organism>
<dbReference type="Pfam" id="PF01266">
    <property type="entry name" value="DAO"/>
    <property type="match status" value="1"/>
</dbReference>
<name>A0A3L7JB66_9HYPH</name>
<evidence type="ECO:0000313" key="3">
    <source>
        <dbReference type="EMBL" id="RLQ87730.1"/>
    </source>
</evidence>
<evidence type="ECO:0000313" key="4">
    <source>
        <dbReference type="Proteomes" id="UP000281094"/>
    </source>
</evidence>
<dbReference type="Gene3D" id="3.30.9.10">
    <property type="entry name" value="D-Amino Acid Oxidase, subunit A, domain 2"/>
    <property type="match status" value="1"/>
</dbReference>
<dbReference type="PANTHER" id="PTHR13847">
    <property type="entry name" value="SARCOSINE DEHYDROGENASE-RELATED"/>
    <property type="match status" value="1"/>
</dbReference>
<dbReference type="AlphaFoldDB" id="A0A3L7JB66"/>
<evidence type="ECO:0000256" key="1">
    <source>
        <dbReference type="ARBA" id="ARBA00023002"/>
    </source>
</evidence>
<dbReference type="InterPro" id="IPR006076">
    <property type="entry name" value="FAD-dep_OxRdtase"/>
</dbReference>
<evidence type="ECO:0000259" key="2">
    <source>
        <dbReference type="Pfam" id="PF01266"/>
    </source>
</evidence>
<proteinExistence type="predicted"/>